<keyword evidence="6 12" id="KW-0915">Sodium</keyword>
<keyword evidence="7 12" id="KW-0406">Ion transport</keyword>
<keyword evidence="12" id="KW-0479">Metal-binding</keyword>
<comment type="activity regulation">
    <text evidence="12">Na(+) is not transported, but it plays an essential structural role and its presence is essential for fluoride channel function.</text>
</comment>
<name>A0A1A6DT39_9BURK</name>
<dbReference type="Pfam" id="PF02537">
    <property type="entry name" value="CRCB"/>
    <property type="match status" value="1"/>
</dbReference>
<keyword evidence="5 12" id="KW-1133">Transmembrane helix</keyword>
<dbReference type="RefSeq" id="WP_068610572.1">
    <property type="nucleotide sequence ID" value="NZ_LZDH01000065.1"/>
</dbReference>
<dbReference type="GO" id="GO:0046872">
    <property type="term" value="F:metal ion binding"/>
    <property type="evidence" value="ECO:0007669"/>
    <property type="project" value="UniProtKB-KW"/>
</dbReference>
<reference evidence="13 14" key="1">
    <citation type="submission" date="2016-06" db="EMBL/GenBank/DDBJ databases">
        <title>Genome sequence of Tepidimonas fonticaldi PL17.</title>
        <authorList>
            <person name="Pinnaka A.K."/>
        </authorList>
    </citation>
    <scope>NUCLEOTIDE SEQUENCE [LARGE SCALE GENOMIC DNA]</scope>
    <source>
        <strain evidence="13 14">PL17</strain>
    </source>
</reference>
<comment type="function">
    <text evidence="12">Fluoride-specific ion channel. Important for reducing fluoride concentration in the cell, thus reducing its toxicity.</text>
</comment>
<evidence type="ECO:0000256" key="8">
    <source>
        <dbReference type="ARBA" id="ARBA00023136"/>
    </source>
</evidence>
<accession>A0A1A6DT39</accession>
<feature type="transmembrane region" description="Helical" evidence="12">
    <location>
        <begin position="64"/>
        <end position="85"/>
    </location>
</feature>
<proteinExistence type="inferred from homology"/>
<dbReference type="NCBIfam" id="TIGR00494">
    <property type="entry name" value="crcB"/>
    <property type="match status" value="1"/>
</dbReference>
<evidence type="ECO:0000256" key="3">
    <source>
        <dbReference type="ARBA" id="ARBA00022519"/>
    </source>
</evidence>
<evidence type="ECO:0000256" key="11">
    <source>
        <dbReference type="ARBA" id="ARBA00035585"/>
    </source>
</evidence>
<evidence type="ECO:0000256" key="6">
    <source>
        <dbReference type="ARBA" id="ARBA00023053"/>
    </source>
</evidence>
<comment type="caution">
    <text evidence="13">The sequence shown here is derived from an EMBL/GenBank/DDBJ whole genome shotgun (WGS) entry which is preliminary data.</text>
</comment>
<sequence>MITSVLAIAAGASVGALVRWRLGLALNAVLPHLPLGTLTANWIGGYAIGVVAAFFLHHPDIAPAWRLFAVTGLLGGLTTFSSFSIEMTSLLQDGKLLWGLAGICLHVGGSLVLTALGMATYAWWRAV</sequence>
<evidence type="ECO:0000256" key="4">
    <source>
        <dbReference type="ARBA" id="ARBA00022692"/>
    </source>
</evidence>
<feature type="transmembrane region" description="Helical" evidence="12">
    <location>
        <begin position="97"/>
        <end position="124"/>
    </location>
</feature>
<comment type="similarity">
    <text evidence="10 12">Belongs to the fluoride channel Fluc/FEX (TC 1.A.43) family.</text>
</comment>
<dbReference type="AlphaFoldDB" id="A0A1A6DT39"/>
<dbReference type="GO" id="GO:0140114">
    <property type="term" value="P:cellular detoxification of fluoride"/>
    <property type="evidence" value="ECO:0007669"/>
    <property type="project" value="UniProtKB-UniRule"/>
</dbReference>
<evidence type="ECO:0000256" key="12">
    <source>
        <dbReference type="HAMAP-Rule" id="MF_00454"/>
    </source>
</evidence>
<keyword evidence="12" id="KW-0813">Transport</keyword>
<organism evidence="13 14">
    <name type="scientific">Tepidimonas fonticaldi</name>
    <dbReference type="NCBI Taxonomy" id="1101373"/>
    <lineage>
        <taxon>Bacteria</taxon>
        <taxon>Pseudomonadati</taxon>
        <taxon>Pseudomonadota</taxon>
        <taxon>Betaproteobacteria</taxon>
        <taxon>Burkholderiales</taxon>
        <taxon>Tepidimonas</taxon>
    </lineage>
</organism>
<protein>
    <recommendedName>
        <fullName evidence="12">Fluoride-specific ion channel FluC</fullName>
    </recommendedName>
</protein>
<dbReference type="PANTHER" id="PTHR28259:SF1">
    <property type="entry name" value="FLUORIDE EXPORT PROTEIN 1-RELATED"/>
    <property type="match status" value="1"/>
</dbReference>
<keyword evidence="4 12" id="KW-0812">Transmembrane</keyword>
<dbReference type="PANTHER" id="PTHR28259">
    <property type="entry name" value="FLUORIDE EXPORT PROTEIN 1-RELATED"/>
    <property type="match status" value="1"/>
</dbReference>
<feature type="transmembrane region" description="Helical" evidence="12">
    <location>
        <begin position="39"/>
        <end position="57"/>
    </location>
</feature>
<feature type="binding site" evidence="12">
    <location>
        <position position="78"/>
    </location>
    <ligand>
        <name>Na(+)</name>
        <dbReference type="ChEBI" id="CHEBI:29101"/>
        <note>structural</note>
    </ligand>
</feature>
<dbReference type="InterPro" id="IPR003691">
    <property type="entry name" value="FluC"/>
</dbReference>
<keyword evidence="9 12" id="KW-0407">Ion channel</keyword>
<dbReference type="OrthoDB" id="9806299at2"/>
<evidence type="ECO:0000256" key="1">
    <source>
        <dbReference type="ARBA" id="ARBA00004651"/>
    </source>
</evidence>
<dbReference type="HAMAP" id="MF_00454">
    <property type="entry name" value="FluC"/>
    <property type="match status" value="1"/>
</dbReference>
<evidence type="ECO:0000313" key="13">
    <source>
        <dbReference type="EMBL" id="OBS30087.1"/>
    </source>
</evidence>
<keyword evidence="2 12" id="KW-1003">Cell membrane</keyword>
<dbReference type="GO" id="GO:0062054">
    <property type="term" value="F:fluoride channel activity"/>
    <property type="evidence" value="ECO:0007669"/>
    <property type="project" value="UniProtKB-UniRule"/>
</dbReference>
<evidence type="ECO:0000256" key="10">
    <source>
        <dbReference type="ARBA" id="ARBA00035120"/>
    </source>
</evidence>
<evidence type="ECO:0000313" key="14">
    <source>
        <dbReference type="Proteomes" id="UP000091969"/>
    </source>
</evidence>
<feature type="binding site" evidence="12">
    <location>
        <position position="75"/>
    </location>
    <ligand>
        <name>Na(+)</name>
        <dbReference type="ChEBI" id="CHEBI:29101"/>
        <note>structural</note>
    </ligand>
</feature>
<dbReference type="Proteomes" id="UP000091969">
    <property type="component" value="Unassembled WGS sequence"/>
</dbReference>
<evidence type="ECO:0000256" key="9">
    <source>
        <dbReference type="ARBA" id="ARBA00023303"/>
    </source>
</evidence>
<keyword evidence="14" id="KW-1185">Reference proteome</keyword>
<keyword evidence="3" id="KW-0997">Cell inner membrane</keyword>
<gene>
    <name evidence="12" type="primary">fluC</name>
    <name evidence="12" type="synonym">crcB</name>
    <name evidence="13" type="ORF">A9O67_09910</name>
</gene>
<keyword evidence="8 12" id="KW-0472">Membrane</keyword>
<evidence type="ECO:0000256" key="7">
    <source>
        <dbReference type="ARBA" id="ARBA00023065"/>
    </source>
</evidence>
<comment type="subcellular location">
    <subcellularLocation>
        <location evidence="1 12">Cell membrane</location>
        <topology evidence="1 12">Multi-pass membrane protein</topology>
    </subcellularLocation>
</comment>
<dbReference type="NCBIfam" id="NF010792">
    <property type="entry name" value="PRK14196.1"/>
    <property type="match status" value="1"/>
</dbReference>
<dbReference type="EMBL" id="LZDH01000065">
    <property type="protein sequence ID" value="OBS30087.1"/>
    <property type="molecule type" value="Genomic_DNA"/>
</dbReference>
<dbReference type="GO" id="GO:0005886">
    <property type="term" value="C:plasma membrane"/>
    <property type="evidence" value="ECO:0007669"/>
    <property type="project" value="UniProtKB-SubCell"/>
</dbReference>
<comment type="catalytic activity">
    <reaction evidence="11">
        <text>fluoride(in) = fluoride(out)</text>
        <dbReference type="Rhea" id="RHEA:76159"/>
        <dbReference type="ChEBI" id="CHEBI:17051"/>
    </reaction>
    <physiologicalReaction direction="left-to-right" evidence="11">
        <dbReference type="Rhea" id="RHEA:76160"/>
    </physiologicalReaction>
</comment>
<evidence type="ECO:0000256" key="2">
    <source>
        <dbReference type="ARBA" id="ARBA00022475"/>
    </source>
</evidence>
<dbReference type="STRING" id="1101373.A9O67_09910"/>
<evidence type="ECO:0000256" key="5">
    <source>
        <dbReference type="ARBA" id="ARBA00022989"/>
    </source>
</evidence>